<gene>
    <name evidence="12" type="ORF">Rsub_12976</name>
</gene>
<protein>
    <recommendedName>
        <fullName evidence="4 8">DNA-directed RNA polymerase III subunit RPC3</fullName>
        <shortName evidence="8">RNA polymerase III subunit C3</shortName>
    </recommendedName>
</protein>
<evidence type="ECO:0000256" key="4">
    <source>
        <dbReference type="ARBA" id="ARBA00016689"/>
    </source>
</evidence>
<evidence type="ECO:0000256" key="2">
    <source>
        <dbReference type="ARBA" id="ARBA00006835"/>
    </source>
</evidence>
<comment type="similarity">
    <text evidence="2">Belongs to the RNA polymerase beta chain family.</text>
</comment>
<feature type="domain" description="RNA polymerase III subunit RPC82-related helix-turn-helix" evidence="10">
    <location>
        <begin position="11"/>
        <end position="68"/>
    </location>
</feature>
<feature type="compositionally biased region" description="Gly residues" evidence="9">
    <location>
        <begin position="328"/>
        <end position="339"/>
    </location>
</feature>
<dbReference type="InterPro" id="IPR036388">
    <property type="entry name" value="WH-like_DNA-bd_sf"/>
</dbReference>
<dbReference type="EMBL" id="BDRX01000196">
    <property type="protein sequence ID" value="GBG00157.1"/>
    <property type="molecule type" value="Genomic_DNA"/>
</dbReference>
<feature type="region of interest" description="Disordered" evidence="9">
    <location>
        <begin position="223"/>
        <end position="279"/>
    </location>
</feature>
<dbReference type="PANTHER" id="PTHR12949">
    <property type="entry name" value="RNA POLYMERASE III DNA DIRECTED -RELATED"/>
    <property type="match status" value="1"/>
</dbReference>
<evidence type="ECO:0000313" key="13">
    <source>
        <dbReference type="Proteomes" id="UP000247498"/>
    </source>
</evidence>
<comment type="subcellular location">
    <subcellularLocation>
        <location evidence="1 8">Nucleus</location>
    </subcellularLocation>
</comment>
<evidence type="ECO:0000256" key="3">
    <source>
        <dbReference type="ARBA" id="ARBA00011206"/>
    </source>
</evidence>
<feature type="region of interest" description="Disordered" evidence="9">
    <location>
        <begin position="159"/>
        <end position="202"/>
    </location>
</feature>
<evidence type="ECO:0000259" key="10">
    <source>
        <dbReference type="Pfam" id="PF08221"/>
    </source>
</evidence>
<reference evidence="12 13" key="1">
    <citation type="journal article" date="2018" name="Sci. Rep.">
        <title>Raphidocelis subcapitata (=Pseudokirchneriella subcapitata) provides an insight into genome evolution and environmental adaptations in the Sphaeropleales.</title>
        <authorList>
            <person name="Suzuki S."/>
            <person name="Yamaguchi H."/>
            <person name="Nakajima N."/>
            <person name="Kawachi M."/>
        </authorList>
    </citation>
    <scope>NUCLEOTIDE SEQUENCE [LARGE SCALE GENOMIC DNA]</scope>
    <source>
        <strain evidence="12 13">NIES-35</strain>
    </source>
</reference>
<dbReference type="SUPFAM" id="SSF46785">
    <property type="entry name" value="Winged helix' DNA-binding domain"/>
    <property type="match status" value="1"/>
</dbReference>
<dbReference type="GO" id="GO:0003697">
    <property type="term" value="F:single-stranded DNA binding"/>
    <property type="evidence" value="ECO:0007669"/>
    <property type="project" value="UniProtKB-UniRule"/>
</dbReference>
<dbReference type="STRING" id="307507.A0A2V0PKA8"/>
<evidence type="ECO:0000313" key="12">
    <source>
        <dbReference type="EMBL" id="GBG00157.1"/>
    </source>
</evidence>
<dbReference type="InParanoid" id="A0A2V0PKA8"/>
<evidence type="ECO:0000256" key="1">
    <source>
        <dbReference type="ARBA" id="ARBA00004123"/>
    </source>
</evidence>
<evidence type="ECO:0000256" key="5">
    <source>
        <dbReference type="ARBA" id="ARBA00022478"/>
    </source>
</evidence>
<feature type="compositionally biased region" description="Gly residues" evidence="9">
    <location>
        <begin position="310"/>
        <end position="319"/>
    </location>
</feature>
<evidence type="ECO:0000259" key="11">
    <source>
        <dbReference type="Pfam" id="PF22536"/>
    </source>
</evidence>
<comment type="similarity">
    <text evidence="8">Belongs to the eukaryotic RPC3/POLR3C RNA polymerase subunit family.</text>
</comment>
<evidence type="ECO:0000256" key="8">
    <source>
        <dbReference type="RuleBase" id="RU367076"/>
    </source>
</evidence>
<sequence length="738" mass="79855">MGSESQHAHNMAKKLISSFLGEPAEALLSVMLRIGRAPLPEIARACDLPGKQLRHALLVLLQHNFVRAYLQPEEVFVSGVRAPQYLYEPCTDWVLQLLRRNLLRNTFLQIVHEELIHHGPGLQANPELAQSVLNVLLDHGRLTFDQIIKGVRELQLEAARPRRSGSVRSTSRPPASAAGDDDGAAGGGGDGEEEEDPEAAVSSVQEIRHMVFLMIQQRLIEQAPPCTLPPPTDRVRFPGKRPKKDPKPGTREWSEEQDEARRQRPAQLHASHRFRVPDDLFSDGPAEEMWRGLAISRWALEEGERLRLAGPGGSGGGGARPVKSEAGAAGGSGGGGGSGGRKRRKGAEAEAAVDDEELIESLLGDRGSAARATKAAAAAKQKEKERQKEKAKGRGKRRRVVDDGEEGGEGEEGGGGGAEAGGVRVKEEPGLAAAAAAAAAPGSGKAPILWRANGEELNRRLRNRVCVEWVHDALGGAEATLVAVMLDYSRSYEATLTEETSTQMSEGDIQNALNVAVADERMEAPEQPVADLLRTLEMKGAVGQVGDPALGTAWFVETAEILHRARYNQMLAAVKDRYGAQGVRVLQLLLTRGQLEQKQVADLTMGPQRETRELLYSMMRGGYVEMQLVPRSSDRAPSRSFFTWKIDLGAVHRRMAADALKAAVNVWARYASVMDAHADIVAASRAAFYGGGALNMTDEARPRIARLHVLNQKLLTAQLRLDAQAALFCDYVAPGRGG</sequence>
<evidence type="ECO:0000256" key="6">
    <source>
        <dbReference type="ARBA" id="ARBA00023163"/>
    </source>
</evidence>
<dbReference type="PANTHER" id="PTHR12949:SF0">
    <property type="entry name" value="DNA-DIRECTED RNA POLYMERASE III SUBUNIT RPC3"/>
    <property type="match status" value="1"/>
</dbReference>
<comment type="function">
    <text evidence="8">DNA-dependent RNA polymerase catalyzes the transcription of DNA into RNA using the four ribonucleoside triphosphates as substrates. Specific core component of RNA polymerase III which synthesizes small RNAs, such as 5S rRNA and tRNAs.</text>
</comment>
<keyword evidence="13" id="KW-1185">Reference proteome</keyword>
<feature type="domain" description="DNA-directed RNA polymerase III subunit RPC3 winged-helix" evidence="11">
    <location>
        <begin position="574"/>
        <end position="646"/>
    </location>
</feature>
<dbReference type="OrthoDB" id="272392at2759"/>
<name>A0A2V0PKA8_9CHLO</name>
<dbReference type="AlphaFoldDB" id="A0A2V0PKA8"/>
<comment type="caution">
    <text evidence="12">The sequence shown here is derived from an EMBL/GenBank/DDBJ whole genome shotgun (WGS) entry which is preliminary data.</text>
</comment>
<keyword evidence="7 8" id="KW-0539">Nucleus</keyword>
<feature type="region of interest" description="Disordered" evidence="9">
    <location>
        <begin position="364"/>
        <end position="422"/>
    </location>
</feature>
<dbReference type="InterPro" id="IPR013197">
    <property type="entry name" value="RNA_pol_III_RPC82-rel_HTH"/>
</dbReference>
<keyword evidence="6 8" id="KW-0804">Transcription</keyword>
<feature type="compositionally biased region" description="Low complexity" evidence="9">
    <location>
        <begin position="369"/>
        <end position="379"/>
    </location>
</feature>
<comment type="subunit">
    <text evidence="3 8">Component of the RNA polymerase III (Pol III) complex consisting of 17 subunits.</text>
</comment>
<dbReference type="Pfam" id="PF08221">
    <property type="entry name" value="HTH_9"/>
    <property type="match status" value="1"/>
</dbReference>
<accession>A0A2V0PKA8</accession>
<organism evidence="12 13">
    <name type="scientific">Raphidocelis subcapitata</name>
    <dbReference type="NCBI Taxonomy" id="307507"/>
    <lineage>
        <taxon>Eukaryota</taxon>
        <taxon>Viridiplantae</taxon>
        <taxon>Chlorophyta</taxon>
        <taxon>core chlorophytes</taxon>
        <taxon>Chlorophyceae</taxon>
        <taxon>CS clade</taxon>
        <taxon>Sphaeropleales</taxon>
        <taxon>Selenastraceae</taxon>
        <taxon>Raphidocelis</taxon>
    </lineage>
</organism>
<dbReference type="InterPro" id="IPR039748">
    <property type="entry name" value="RPC3"/>
</dbReference>
<dbReference type="InterPro" id="IPR036390">
    <property type="entry name" value="WH_DNA-bd_sf"/>
</dbReference>
<feature type="compositionally biased region" description="Acidic residues" evidence="9">
    <location>
        <begin position="403"/>
        <end position="412"/>
    </location>
</feature>
<dbReference type="Proteomes" id="UP000247498">
    <property type="component" value="Unassembled WGS sequence"/>
</dbReference>
<dbReference type="InterPro" id="IPR055207">
    <property type="entry name" value="POLR3C_WHD"/>
</dbReference>
<feature type="region of interest" description="Disordered" evidence="9">
    <location>
        <begin position="309"/>
        <end position="352"/>
    </location>
</feature>
<feature type="compositionally biased region" description="Basic and acidic residues" evidence="9">
    <location>
        <begin position="245"/>
        <end position="262"/>
    </location>
</feature>
<dbReference type="Pfam" id="PF22536">
    <property type="entry name" value="WHD_POLR3C"/>
    <property type="match status" value="1"/>
</dbReference>
<feature type="compositionally biased region" description="Basic and acidic residues" evidence="9">
    <location>
        <begin position="380"/>
        <end position="392"/>
    </location>
</feature>
<keyword evidence="5 8" id="KW-0240">DNA-directed RNA polymerase</keyword>
<dbReference type="Gene3D" id="1.10.10.10">
    <property type="entry name" value="Winged helix-like DNA-binding domain superfamily/Winged helix DNA-binding domain"/>
    <property type="match status" value="2"/>
</dbReference>
<dbReference type="GO" id="GO:0005666">
    <property type="term" value="C:RNA polymerase III complex"/>
    <property type="evidence" value="ECO:0007669"/>
    <property type="project" value="UniProtKB-UniRule"/>
</dbReference>
<proteinExistence type="inferred from homology"/>
<evidence type="ECO:0000256" key="7">
    <source>
        <dbReference type="ARBA" id="ARBA00023242"/>
    </source>
</evidence>
<evidence type="ECO:0000256" key="9">
    <source>
        <dbReference type="SAM" id="MobiDB-lite"/>
    </source>
</evidence>